<feature type="transmembrane region" description="Helical" evidence="1">
    <location>
        <begin position="6"/>
        <end position="24"/>
    </location>
</feature>
<keyword evidence="3" id="KW-1185">Reference proteome</keyword>
<dbReference type="AlphaFoldDB" id="A0A8G2F794"/>
<proteinExistence type="predicted"/>
<name>A0A8G2F794_DESNO</name>
<protein>
    <submittedName>
        <fullName evidence="2">Uncharacterized protein</fullName>
    </submittedName>
</protein>
<accession>A0A8G2F794</accession>
<comment type="caution">
    <text evidence="2">The sequence shown here is derived from an EMBL/GenBank/DDBJ whole genome shotgun (WGS) entry which is preliminary data.</text>
</comment>
<keyword evidence="1" id="KW-0472">Membrane</keyword>
<dbReference type="Proteomes" id="UP000199581">
    <property type="component" value="Unassembled WGS sequence"/>
</dbReference>
<gene>
    <name evidence="2" type="ORF">SAMN05421830_104222</name>
</gene>
<evidence type="ECO:0000313" key="2">
    <source>
        <dbReference type="EMBL" id="SFL65503.1"/>
    </source>
</evidence>
<keyword evidence="1" id="KW-0812">Transmembrane</keyword>
<dbReference type="EMBL" id="FOTO01000004">
    <property type="protein sequence ID" value="SFL65503.1"/>
    <property type="molecule type" value="Genomic_DNA"/>
</dbReference>
<reference evidence="2 3" key="1">
    <citation type="submission" date="2016-10" db="EMBL/GenBank/DDBJ databases">
        <authorList>
            <person name="Varghese N."/>
            <person name="Submissions S."/>
        </authorList>
    </citation>
    <scope>NUCLEOTIDE SEQUENCE [LARGE SCALE GENOMIC DNA]</scope>
    <source>
        <strain evidence="2 3">DSM 1741</strain>
    </source>
</reference>
<keyword evidence="1" id="KW-1133">Transmembrane helix</keyword>
<evidence type="ECO:0000313" key="3">
    <source>
        <dbReference type="Proteomes" id="UP000199581"/>
    </source>
</evidence>
<sequence length="50" mass="5715">MEEIGTLFLLAGFLGLVLSLFMLGGRKRSPSRSLPDNFDFINRKNSENRR</sequence>
<dbReference type="RefSeq" id="WP_153304608.1">
    <property type="nucleotide sequence ID" value="NZ_FOTO01000004.1"/>
</dbReference>
<evidence type="ECO:0000256" key="1">
    <source>
        <dbReference type="SAM" id="Phobius"/>
    </source>
</evidence>
<organism evidence="2 3">
    <name type="scientific">Desulfomicrobium norvegicum (strain DSM 1741 / NCIMB 8310)</name>
    <name type="common">Desulfovibrio baculatus (strain Norway 4)</name>
    <name type="synonym">Desulfovibrio desulfuricans (strain Norway 4)</name>
    <dbReference type="NCBI Taxonomy" id="52561"/>
    <lineage>
        <taxon>Bacteria</taxon>
        <taxon>Pseudomonadati</taxon>
        <taxon>Thermodesulfobacteriota</taxon>
        <taxon>Desulfovibrionia</taxon>
        <taxon>Desulfovibrionales</taxon>
        <taxon>Desulfomicrobiaceae</taxon>
        <taxon>Desulfomicrobium</taxon>
    </lineage>
</organism>